<dbReference type="InterPro" id="IPR051610">
    <property type="entry name" value="GPI/OXD"/>
</dbReference>
<name>A0AAU7KUH8_9GAMM</name>
<sequence length="374" mass="41056">MTTIQPSQAERRVVRRADHQGCSEAFIDCRIPGSMPKYNYAFIGGGVSQSNKQVINLQEAHGFNIGGAAMPNGVTNNLHLHFTAEVFICFSGEWTFRWGVDGKEGEFTMGEGGILSVPTWIYRGFTNTGPDDGFLFTCLGQNKTGGVIWSPDVIRQARETGLALAAADSKLVDLNALEGEALPELLEPMPQEDIDQLKRWSLEDMRARVTLEEDLVWSDRPTLDSVLPGGRKRLASVIGHGLTEDRDQQPRVFNPHGFAMAWLEAEPGEGLLAHRHHDSQVFLVRHGEWEVAFNGEADVTTRLGEWDLVSVPAGVWRSLKNIGTDCGRVLVITGSDARTQLEWSPEVVEQAEAAGYALDPNGYVASTSTIALRA</sequence>
<evidence type="ECO:0000256" key="1">
    <source>
        <dbReference type="ARBA" id="ARBA00022723"/>
    </source>
</evidence>
<feature type="domain" description="Cupin type-2" evidence="2">
    <location>
        <begin position="263"/>
        <end position="332"/>
    </location>
</feature>
<dbReference type="InterPro" id="IPR013096">
    <property type="entry name" value="Cupin_2"/>
</dbReference>
<dbReference type="EMBL" id="CP098828">
    <property type="protein sequence ID" value="XBO74768.1"/>
    <property type="molecule type" value="Genomic_DNA"/>
</dbReference>
<reference evidence="3" key="1">
    <citation type="submission" date="2022-06" db="EMBL/GenBank/DDBJ databases">
        <title>A novel DMS-producing enzyme.</title>
        <authorList>
            <person name="Zhang Y."/>
        </authorList>
    </citation>
    <scope>NUCLEOTIDE SEQUENCE</scope>
    <source>
        <strain evidence="3">H10-59</strain>
    </source>
</reference>
<dbReference type="GO" id="GO:0046872">
    <property type="term" value="F:metal ion binding"/>
    <property type="evidence" value="ECO:0007669"/>
    <property type="project" value="UniProtKB-KW"/>
</dbReference>
<accession>A0AAU7KUH8</accession>
<evidence type="ECO:0000313" key="3">
    <source>
        <dbReference type="EMBL" id="XBO74768.1"/>
    </source>
</evidence>
<proteinExistence type="predicted"/>
<organism evidence="3">
    <name type="scientific">Halomonas sp. H10-59</name>
    <dbReference type="NCBI Taxonomy" id="2950874"/>
    <lineage>
        <taxon>Bacteria</taxon>
        <taxon>Pseudomonadati</taxon>
        <taxon>Pseudomonadota</taxon>
        <taxon>Gammaproteobacteria</taxon>
        <taxon>Oceanospirillales</taxon>
        <taxon>Halomonadaceae</taxon>
        <taxon>Halomonas</taxon>
    </lineage>
</organism>
<dbReference type="RefSeq" id="WP_108133458.1">
    <property type="nucleotide sequence ID" value="NZ_CP098828.1"/>
</dbReference>
<dbReference type="SUPFAM" id="SSF51182">
    <property type="entry name" value="RmlC-like cupins"/>
    <property type="match status" value="1"/>
</dbReference>
<evidence type="ECO:0000259" key="2">
    <source>
        <dbReference type="Pfam" id="PF07883"/>
    </source>
</evidence>
<dbReference type="AlphaFoldDB" id="A0AAU7KUH8"/>
<gene>
    <name evidence="3" type="ORF">NFG57_18450</name>
</gene>
<dbReference type="PANTHER" id="PTHR35848">
    <property type="entry name" value="OXALATE-BINDING PROTEIN"/>
    <property type="match status" value="1"/>
</dbReference>
<dbReference type="Pfam" id="PF07883">
    <property type="entry name" value="Cupin_2"/>
    <property type="match status" value="1"/>
</dbReference>
<dbReference type="Gene3D" id="2.60.120.10">
    <property type="entry name" value="Jelly Rolls"/>
    <property type="match status" value="2"/>
</dbReference>
<protein>
    <submittedName>
        <fullName evidence="3">Cupin domain-containing protein</fullName>
    </submittedName>
</protein>
<dbReference type="InterPro" id="IPR011051">
    <property type="entry name" value="RmlC_Cupin_sf"/>
</dbReference>
<dbReference type="InterPro" id="IPR014710">
    <property type="entry name" value="RmlC-like_jellyroll"/>
</dbReference>
<keyword evidence="1" id="KW-0479">Metal-binding</keyword>